<evidence type="ECO:0000256" key="1">
    <source>
        <dbReference type="SAM" id="SignalP"/>
    </source>
</evidence>
<dbReference type="GO" id="GO:0043448">
    <property type="term" value="P:alkane catabolic process"/>
    <property type="evidence" value="ECO:0007669"/>
    <property type="project" value="TreeGrafter"/>
</dbReference>
<dbReference type="EMBL" id="FOCW01000001">
    <property type="protein sequence ID" value="SEN18122.1"/>
    <property type="molecule type" value="Genomic_DNA"/>
</dbReference>
<dbReference type="PANTHER" id="PTHR39335">
    <property type="entry name" value="BLL4220 PROTEIN"/>
    <property type="match status" value="1"/>
</dbReference>
<dbReference type="PANTHER" id="PTHR39335:SF1">
    <property type="entry name" value="BLL4220 PROTEIN"/>
    <property type="match status" value="1"/>
</dbReference>
<keyword evidence="3" id="KW-1185">Reference proteome</keyword>
<feature type="chain" id="PRO_5011434470" evidence="1">
    <location>
        <begin position="28"/>
        <end position="138"/>
    </location>
</feature>
<dbReference type="PIRSF" id="PIRSF029720">
    <property type="entry name" value="UCP029720"/>
    <property type="match status" value="1"/>
</dbReference>
<dbReference type="PROSITE" id="PS51257">
    <property type="entry name" value="PROKAR_LIPOPROTEIN"/>
    <property type="match status" value="1"/>
</dbReference>
<keyword evidence="2" id="KW-0449">Lipoprotein</keyword>
<proteinExistence type="predicted"/>
<accession>A0A1H8EF44</accession>
<organism evidence="2 3">
    <name type="scientific">Brachymonas denitrificans DSM 15123</name>
    <dbReference type="NCBI Taxonomy" id="1121117"/>
    <lineage>
        <taxon>Bacteria</taxon>
        <taxon>Pseudomonadati</taxon>
        <taxon>Pseudomonadota</taxon>
        <taxon>Betaproteobacteria</taxon>
        <taxon>Burkholderiales</taxon>
        <taxon>Comamonadaceae</taxon>
        <taxon>Brachymonas</taxon>
    </lineage>
</organism>
<keyword evidence="1" id="KW-0732">Signal</keyword>
<evidence type="ECO:0000313" key="2">
    <source>
        <dbReference type="EMBL" id="SEN18122.1"/>
    </source>
</evidence>
<dbReference type="RefSeq" id="WP_200785711.1">
    <property type="nucleotide sequence ID" value="NZ_FOCW01000001.1"/>
</dbReference>
<feature type="signal peptide" evidence="1">
    <location>
        <begin position="1"/>
        <end position="27"/>
    </location>
</feature>
<dbReference type="Proteomes" id="UP000199531">
    <property type="component" value="Unassembled WGS sequence"/>
</dbReference>
<sequence length="138" mass="14612">MIKSTALMTTAAAAVFLAGCASTSSNAPSASDMPPAVNAGGIMVGTANRMTLYTFDKDGVNQSNCNDQCAVNWPPLLAGSSDVGRGDFSVLTRADGRKQWALVGKPLYFWSKDVRPGDTTGDNVNGTWHVFRIAPKQR</sequence>
<dbReference type="Pfam" id="PF03640">
    <property type="entry name" value="Lipoprotein_15"/>
    <property type="match status" value="2"/>
</dbReference>
<reference evidence="2 3" key="1">
    <citation type="submission" date="2016-10" db="EMBL/GenBank/DDBJ databases">
        <authorList>
            <person name="de Groot N.N."/>
        </authorList>
    </citation>
    <scope>NUCLEOTIDE SEQUENCE [LARGE SCALE GENOMIC DNA]</scope>
    <source>
        <strain evidence="2 3">DSM 15123</strain>
    </source>
</reference>
<protein>
    <submittedName>
        <fullName evidence="2">Predicted lipoprotein with conserved Yx(FWY)xxD motif</fullName>
    </submittedName>
</protein>
<dbReference type="InterPro" id="IPR014558">
    <property type="entry name" value="UCP029720"/>
</dbReference>
<dbReference type="InterPro" id="IPR005297">
    <property type="entry name" value="Lipoprotein_repeat"/>
</dbReference>
<evidence type="ECO:0000313" key="3">
    <source>
        <dbReference type="Proteomes" id="UP000199531"/>
    </source>
</evidence>
<name>A0A1H8EF44_9BURK</name>
<gene>
    <name evidence="2" type="ORF">SAMN02745977_00667</name>
</gene>
<dbReference type="AlphaFoldDB" id="A0A1H8EF44"/>